<protein>
    <submittedName>
        <fullName evidence="3">Peptidyl-arginine deiminase</fullName>
    </submittedName>
</protein>
<dbReference type="Proteomes" id="UP000190037">
    <property type="component" value="Unassembled WGS sequence"/>
</dbReference>
<reference evidence="3 4" key="1">
    <citation type="submission" date="2017-03" db="EMBL/GenBank/DDBJ databases">
        <title>Draft genome sequence of Streptomyces scabrisporus NF3, endophyte isolated from Amphipterygium adstringens.</title>
        <authorList>
            <person name="Vazquez M."/>
            <person name="Ceapa C.D."/>
            <person name="Rodriguez Luna D."/>
            <person name="Sanchez Esquivel S."/>
        </authorList>
    </citation>
    <scope>NUCLEOTIDE SEQUENCE [LARGE SCALE GENOMIC DNA]</scope>
    <source>
        <strain evidence="3 4">NF3</strain>
    </source>
</reference>
<dbReference type="InterPro" id="IPR007466">
    <property type="entry name" value="Peptidyl-Arg-deiminase_porph"/>
</dbReference>
<dbReference type="EMBL" id="MWQN01000006">
    <property type="protein sequence ID" value="OPC76596.1"/>
    <property type="molecule type" value="Genomic_DNA"/>
</dbReference>
<dbReference type="GO" id="GO:0047632">
    <property type="term" value="F:agmatine deiminase activity"/>
    <property type="evidence" value="ECO:0007669"/>
    <property type="project" value="TreeGrafter"/>
</dbReference>
<accession>A0A1T3NI85</accession>
<dbReference type="SUPFAM" id="SSF55909">
    <property type="entry name" value="Pentein"/>
    <property type="match status" value="1"/>
</dbReference>
<evidence type="ECO:0000256" key="2">
    <source>
        <dbReference type="SAM" id="MobiDB-lite"/>
    </source>
</evidence>
<organism evidence="3 4">
    <name type="scientific">Embleya scabrispora</name>
    <dbReference type="NCBI Taxonomy" id="159449"/>
    <lineage>
        <taxon>Bacteria</taxon>
        <taxon>Bacillati</taxon>
        <taxon>Actinomycetota</taxon>
        <taxon>Actinomycetes</taxon>
        <taxon>Kitasatosporales</taxon>
        <taxon>Streptomycetaceae</taxon>
        <taxon>Embleya</taxon>
    </lineage>
</organism>
<dbReference type="PANTHER" id="PTHR31377">
    <property type="entry name" value="AGMATINE DEIMINASE-RELATED"/>
    <property type="match status" value="1"/>
</dbReference>
<dbReference type="Gene3D" id="3.75.10.10">
    <property type="entry name" value="L-arginine/glycine Amidinotransferase, Chain A"/>
    <property type="match status" value="1"/>
</dbReference>
<sequence length="388" mass="40585">MSGSSISRRAVLRGMVAAGAVATGAAACSSAEDGADEPAGRATGRPEGGTAAPAGRRFGAEWEKHERTLMSWPASAGIRGKDLREDVARVARAIAEFEPVVLLTRPGQEDAARKACGSLVEVAAVPVDGLWARDTAAVCVEDAGALLGIDFNFNGWGDKQTHANDGKVAAAVPARYNLARFQAPLVAEGGSFETDGAGTLMVTESSIVNANRNPGRNRAQLEEEPKRTLGVTQVVWFAGVRGEDITDAHVDSLVRFAAPGVVLLDTPFPCMPADSWSRSADRARAVPKDAVDARGKAFEVIDLPQPDPDRITGRGDTFLSTYANFYIANGAVLIPEFGDPEADDRAKRMPADHFPGREVVAVPIDGIASGGGGIHCSTHDVPAAPAAR</sequence>
<keyword evidence="1" id="KW-0378">Hydrolase</keyword>
<keyword evidence="4" id="KW-1185">Reference proteome</keyword>
<dbReference type="PANTHER" id="PTHR31377:SF0">
    <property type="entry name" value="AGMATINE DEIMINASE-RELATED"/>
    <property type="match status" value="1"/>
</dbReference>
<dbReference type="AlphaFoldDB" id="A0A1T3NI85"/>
<dbReference type="InterPro" id="IPR006311">
    <property type="entry name" value="TAT_signal"/>
</dbReference>
<evidence type="ECO:0000256" key="1">
    <source>
        <dbReference type="ARBA" id="ARBA00022801"/>
    </source>
</evidence>
<dbReference type="OrthoDB" id="9808013at2"/>
<dbReference type="PROSITE" id="PS51318">
    <property type="entry name" value="TAT"/>
    <property type="match status" value="1"/>
</dbReference>
<feature type="region of interest" description="Disordered" evidence="2">
    <location>
        <begin position="28"/>
        <end position="57"/>
    </location>
</feature>
<proteinExistence type="predicted"/>
<dbReference type="GO" id="GO:0004668">
    <property type="term" value="F:protein-arginine deiminase activity"/>
    <property type="evidence" value="ECO:0007669"/>
    <property type="project" value="InterPro"/>
</dbReference>
<dbReference type="Pfam" id="PF04371">
    <property type="entry name" value="PAD_porph"/>
    <property type="match status" value="1"/>
</dbReference>
<gene>
    <name evidence="3" type="ORF">B4N89_47030</name>
</gene>
<dbReference type="STRING" id="159449.B4N89_47030"/>
<evidence type="ECO:0000313" key="3">
    <source>
        <dbReference type="EMBL" id="OPC76596.1"/>
    </source>
</evidence>
<evidence type="ECO:0000313" key="4">
    <source>
        <dbReference type="Proteomes" id="UP000190037"/>
    </source>
</evidence>
<name>A0A1T3NI85_9ACTN</name>
<comment type="caution">
    <text evidence="3">The sequence shown here is derived from an EMBL/GenBank/DDBJ whole genome shotgun (WGS) entry which is preliminary data.</text>
</comment>
<dbReference type="GO" id="GO:0009446">
    <property type="term" value="P:putrescine biosynthetic process"/>
    <property type="evidence" value="ECO:0007669"/>
    <property type="project" value="InterPro"/>
</dbReference>
<dbReference type="RefSeq" id="WP_078982874.1">
    <property type="nucleotide sequence ID" value="NZ_MWQN01000006.1"/>
</dbReference>